<dbReference type="SUPFAM" id="SSF55166">
    <property type="entry name" value="Hedgehog/DD-peptidase"/>
    <property type="match status" value="1"/>
</dbReference>
<keyword evidence="2" id="KW-0378">Hydrolase</keyword>
<accession>A0ABV0JEV5</accession>
<proteinExistence type="predicted"/>
<keyword evidence="3" id="KW-1185">Reference proteome</keyword>
<protein>
    <submittedName>
        <fullName evidence="2">D-Ala-D-Ala carboxypeptidase family metallohydrolase</fullName>
    </submittedName>
</protein>
<name>A0ABV0JEV5_9CYAN</name>
<sequence>MPSPTTPIQVLPSLKVDPKAQSKAQPAQAKSPEGGKDKHSPPQKEDGDRYKVWFRVKIGKLEFLNLKGDFLGQPYIRLSTYQHSQLKVVINDLDDKLRPEIAKQQDVEVELGFVDGDRKNVFVGKLYSIGRRPPDGTEILAVDPSFQMQQQTGSSVQFAAEQPVEKPGEKKTPDVKAASTTTNSGTANPNQSATQTTQQTAQGDTVPKLDPSQNQSNVLNTKDPKALQAQVSKAATAGQKTTTAAEQFASKHLGLKFAKSTPSATGAAGSVRVQQTEMQAAAQQATLQGDTVVTRGNTVRQVAPGAGDPSSVVLDYNSNRSAFIGKPIIFKRTGLQLQSGLGSLTVKGWDVNGKQTVGATVVTQGAAPEHPTGIIAVPDWGQIKLDSPIFPGCPYTWADATKNGARVPTKEIMGRIAAIAQAITPLIEKSVGKGNKWNITSWYRDPVSNADAQGRPNSRHLYGDAVDFWYDINGSERALFRQIEPTWQGGVAMKHGDRGFMHLDLGPPGRRWNY</sequence>
<reference evidence="2 3" key="1">
    <citation type="submission" date="2022-04" db="EMBL/GenBank/DDBJ databases">
        <title>Positive selection, recombination, and allopatry shape intraspecific diversity of widespread and dominant cyanobacteria.</title>
        <authorList>
            <person name="Wei J."/>
            <person name="Shu W."/>
            <person name="Hu C."/>
        </authorList>
    </citation>
    <scope>NUCLEOTIDE SEQUENCE [LARGE SCALE GENOMIC DNA]</scope>
    <source>
        <strain evidence="2 3">GB2-A4</strain>
    </source>
</reference>
<dbReference type="Proteomes" id="UP001464891">
    <property type="component" value="Unassembled WGS sequence"/>
</dbReference>
<dbReference type="InterPro" id="IPR009045">
    <property type="entry name" value="Zn_M74/Hedgehog-like"/>
</dbReference>
<gene>
    <name evidence="2" type="ORF">NC998_21055</name>
</gene>
<evidence type="ECO:0000313" key="3">
    <source>
        <dbReference type="Proteomes" id="UP001464891"/>
    </source>
</evidence>
<dbReference type="Gene3D" id="3.30.1380.10">
    <property type="match status" value="1"/>
</dbReference>
<feature type="compositionally biased region" description="Low complexity" evidence="1">
    <location>
        <begin position="177"/>
        <end position="202"/>
    </location>
</feature>
<evidence type="ECO:0000256" key="1">
    <source>
        <dbReference type="SAM" id="MobiDB-lite"/>
    </source>
</evidence>
<dbReference type="EMBL" id="JAMPKM010000015">
    <property type="protein sequence ID" value="MEP0819591.1"/>
    <property type="molecule type" value="Genomic_DNA"/>
</dbReference>
<feature type="region of interest" description="Disordered" evidence="1">
    <location>
        <begin position="151"/>
        <end position="223"/>
    </location>
</feature>
<organism evidence="2 3">
    <name type="scientific">Trichocoleus desertorum GB2-A4</name>
    <dbReference type="NCBI Taxonomy" id="2933944"/>
    <lineage>
        <taxon>Bacteria</taxon>
        <taxon>Bacillati</taxon>
        <taxon>Cyanobacteriota</taxon>
        <taxon>Cyanophyceae</taxon>
        <taxon>Leptolyngbyales</taxon>
        <taxon>Trichocoleusaceae</taxon>
        <taxon>Trichocoleus</taxon>
    </lineage>
</organism>
<dbReference type="GO" id="GO:0004180">
    <property type="term" value="F:carboxypeptidase activity"/>
    <property type="evidence" value="ECO:0007669"/>
    <property type="project" value="UniProtKB-KW"/>
</dbReference>
<evidence type="ECO:0000313" key="2">
    <source>
        <dbReference type="EMBL" id="MEP0819591.1"/>
    </source>
</evidence>
<feature type="compositionally biased region" description="Polar residues" evidence="1">
    <location>
        <begin position="211"/>
        <end position="220"/>
    </location>
</feature>
<feature type="compositionally biased region" description="Low complexity" evidence="1">
    <location>
        <begin position="19"/>
        <end position="32"/>
    </location>
</feature>
<feature type="compositionally biased region" description="Basic and acidic residues" evidence="1">
    <location>
        <begin position="33"/>
        <end position="46"/>
    </location>
</feature>
<comment type="caution">
    <text evidence="2">The sequence shown here is derived from an EMBL/GenBank/DDBJ whole genome shotgun (WGS) entry which is preliminary data.</text>
</comment>
<feature type="compositionally biased region" description="Basic and acidic residues" evidence="1">
    <location>
        <begin position="163"/>
        <end position="174"/>
    </location>
</feature>
<keyword evidence="2" id="KW-0645">Protease</keyword>
<keyword evidence="2" id="KW-0121">Carboxypeptidase</keyword>
<dbReference type="RefSeq" id="WP_190440612.1">
    <property type="nucleotide sequence ID" value="NZ_JAMPKM010000015.1"/>
</dbReference>
<feature type="region of interest" description="Disordered" evidence="1">
    <location>
        <begin position="1"/>
        <end position="46"/>
    </location>
</feature>